<accession>A0A1L8RA87</accession>
<dbReference type="Proteomes" id="UP000182835">
    <property type="component" value="Unassembled WGS sequence"/>
</dbReference>
<dbReference type="AlphaFoldDB" id="A0A1L8RA87"/>
<dbReference type="RefSeq" id="WP_169818334.1">
    <property type="nucleotide sequence ID" value="NZ_JBHLVQ010000015.1"/>
</dbReference>
<evidence type="ECO:0000313" key="2">
    <source>
        <dbReference type="Proteomes" id="UP000182835"/>
    </source>
</evidence>
<organism evidence="1 2">
    <name type="scientific">Enterococcus canintestini</name>
    <dbReference type="NCBI Taxonomy" id="317010"/>
    <lineage>
        <taxon>Bacteria</taxon>
        <taxon>Bacillati</taxon>
        <taxon>Bacillota</taxon>
        <taxon>Bacilli</taxon>
        <taxon>Lactobacillales</taxon>
        <taxon>Enterococcaceae</taxon>
        <taxon>Enterococcus</taxon>
    </lineage>
</organism>
<sequence length="49" mass="5842">MKQTKEEILARRIDNYKKSREKIIKTALSETKPERPKTIHFKLVRSTIS</sequence>
<evidence type="ECO:0000313" key="1">
    <source>
        <dbReference type="EMBL" id="OJG16632.1"/>
    </source>
</evidence>
<protein>
    <submittedName>
        <fullName evidence="1">Uncharacterized protein</fullName>
    </submittedName>
</protein>
<name>A0A1L8RA87_9ENTE</name>
<reference evidence="1 2" key="1">
    <citation type="submission" date="2014-12" db="EMBL/GenBank/DDBJ databases">
        <title>Draft genome sequences of 29 type strains of Enterococci.</title>
        <authorList>
            <person name="Zhong Z."/>
            <person name="Sun Z."/>
            <person name="Liu W."/>
            <person name="Zhang W."/>
            <person name="Zhang H."/>
        </authorList>
    </citation>
    <scope>NUCLEOTIDE SEQUENCE [LARGE SCALE GENOMIC DNA]</scope>
    <source>
        <strain evidence="1 2">DSM 21207</strain>
    </source>
</reference>
<comment type="caution">
    <text evidence="1">The sequence shown here is derived from an EMBL/GenBank/DDBJ whole genome shotgun (WGS) entry which is preliminary data.</text>
</comment>
<dbReference type="EMBL" id="JXKG01000001">
    <property type="protein sequence ID" value="OJG16632.1"/>
    <property type="molecule type" value="Genomic_DNA"/>
</dbReference>
<proteinExistence type="predicted"/>
<gene>
    <name evidence="1" type="ORF">RU96_GL000099</name>
</gene>